<sequence length="396" mass="45812">MKKVLITSFDMEIGGVERSLIGLLSHFNYTDHEVDLLIYSHTGDFMTLLPSEPHLLPENPQYKTFRQGIKEVLLNRYFSLAVARLYANFAAKRYGRKHQFKESGIYQMQLIWEKCLPFLKPVEKEYDVAISYLWPHYFVATKVKAKTKIAWIHTDYSTMETDVEMDTKVWSQYDYIISISNHVTKSFLKQYPTLSNKIIMIENIISPSFIQAMSLEEASLPFYQNNFNLLSVGRLCYPKGYDHAIKALRILHDKGYTNIKWYVVGYGGDEPMLRELIAENGLEDSFILLGKQMNPYPYIKACDLYVQPSRYEGKAVTVTEAQILHKPVLITNYETAKSQLKDGFDGWITEKSIEGIAQGIEKLYLDVPLRETLVKGCEQTNYGNADELEKLYALFR</sequence>
<dbReference type="CDD" id="cd03811">
    <property type="entry name" value="GT4_GT28_WabH-like"/>
    <property type="match status" value="1"/>
</dbReference>
<protein>
    <recommendedName>
        <fullName evidence="1">Glycosyl transferase family 1 domain-containing protein</fullName>
    </recommendedName>
</protein>
<dbReference type="Proteomes" id="UP001432099">
    <property type="component" value="Chromosome"/>
</dbReference>
<dbReference type="Pfam" id="PF00534">
    <property type="entry name" value="Glycos_transf_1"/>
    <property type="match status" value="1"/>
</dbReference>
<feature type="domain" description="Glycosyl transferase family 1" evidence="1">
    <location>
        <begin position="218"/>
        <end position="375"/>
    </location>
</feature>
<name>A0ABN6ZCN0_9FIRM</name>
<reference evidence="2" key="1">
    <citation type="journal article" date="2024" name="Int. J. Syst. Evol. Microbiol.">
        <title>Turicibacter faecis sp. nov., isolated from faeces of heart failure mouse model.</title>
        <authorList>
            <person name="Imamura Y."/>
            <person name="Motooka D."/>
            <person name="Nakajima Y."/>
            <person name="Ito S."/>
            <person name="Kitakaze M."/>
            <person name="Iida T."/>
            <person name="Nakamura S."/>
        </authorList>
    </citation>
    <scope>NUCLEOTIDE SEQUENCE</scope>
    <source>
        <strain evidence="2">TC023</strain>
    </source>
</reference>
<dbReference type="Gene3D" id="3.40.50.2000">
    <property type="entry name" value="Glycogen Phosphorylase B"/>
    <property type="match status" value="2"/>
</dbReference>
<dbReference type="InterPro" id="IPR001296">
    <property type="entry name" value="Glyco_trans_1"/>
</dbReference>
<dbReference type="SUPFAM" id="SSF53756">
    <property type="entry name" value="UDP-Glycosyltransferase/glycogen phosphorylase"/>
    <property type="match status" value="1"/>
</dbReference>
<dbReference type="RefSeq" id="WP_161831090.1">
    <property type="nucleotide sequence ID" value="NZ_AP028127.1"/>
</dbReference>
<gene>
    <name evidence="2" type="ORF">T23_17240</name>
</gene>
<organism evidence="2 3">
    <name type="scientific">Turicibacter faecis</name>
    <dbReference type="NCBI Taxonomy" id="2963365"/>
    <lineage>
        <taxon>Bacteria</taxon>
        <taxon>Bacillati</taxon>
        <taxon>Bacillota</taxon>
        <taxon>Erysipelotrichia</taxon>
        <taxon>Erysipelotrichales</taxon>
        <taxon>Turicibacteraceae</taxon>
        <taxon>Turicibacter</taxon>
    </lineage>
</organism>
<evidence type="ECO:0000313" key="2">
    <source>
        <dbReference type="EMBL" id="BEH91622.1"/>
    </source>
</evidence>
<evidence type="ECO:0000313" key="3">
    <source>
        <dbReference type="Proteomes" id="UP001432099"/>
    </source>
</evidence>
<proteinExistence type="predicted"/>
<dbReference type="PANTHER" id="PTHR12526:SF630">
    <property type="entry name" value="GLYCOSYLTRANSFERASE"/>
    <property type="match status" value="1"/>
</dbReference>
<dbReference type="PANTHER" id="PTHR12526">
    <property type="entry name" value="GLYCOSYLTRANSFERASE"/>
    <property type="match status" value="1"/>
</dbReference>
<keyword evidence="3" id="KW-1185">Reference proteome</keyword>
<evidence type="ECO:0000259" key="1">
    <source>
        <dbReference type="Pfam" id="PF00534"/>
    </source>
</evidence>
<dbReference type="EMBL" id="AP028127">
    <property type="protein sequence ID" value="BEH91622.1"/>
    <property type="molecule type" value="Genomic_DNA"/>
</dbReference>
<accession>A0ABN6ZCN0</accession>